<evidence type="ECO:0000313" key="3">
    <source>
        <dbReference type="Proteomes" id="UP000821853"/>
    </source>
</evidence>
<protein>
    <submittedName>
        <fullName evidence="2">Uncharacterized protein</fullName>
    </submittedName>
</protein>
<dbReference type="VEuPathDB" id="VectorBase:HLOH_057670"/>
<evidence type="ECO:0000256" key="1">
    <source>
        <dbReference type="SAM" id="SignalP"/>
    </source>
</evidence>
<dbReference type="SUPFAM" id="SSF57501">
    <property type="entry name" value="Cystine-knot cytokines"/>
    <property type="match status" value="1"/>
</dbReference>
<dbReference type="OrthoDB" id="6485227at2759"/>
<keyword evidence="3" id="KW-1185">Reference proteome</keyword>
<proteinExistence type="predicted"/>
<dbReference type="AlphaFoldDB" id="A0A9J6FNF9"/>
<dbReference type="InterPro" id="IPR029034">
    <property type="entry name" value="Cystine-knot_cytokine"/>
</dbReference>
<dbReference type="OMA" id="CEPSAKS"/>
<dbReference type="Gene3D" id="2.10.90.10">
    <property type="entry name" value="Cystine-knot cytokines"/>
    <property type="match status" value="1"/>
</dbReference>
<comment type="caution">
    <text evidence="2">The sequence shown here is derived from an EMBL/GenBank/DDBJ whole genome shotgun (WGS) entry which is preliminary data.</text>
</comment>
<keyword evidence="1" id="KW-0732">Signal</keyword>
<organism evidence="2 3">
    <name type="scientific">Haemaphysalis longicornis</name>
    <name type="common">Bush tick</name>
    <dbReference type="NCBI Taxonomy" id="44386"/>
    <lineage>
        <taxon>Eukaryota</taxon>
        <taxon>Metazoa</taxon>
        <taxon>Ecdysozoa</taxon>
        <taxon>Arthropoda</taxon>
        <taxon>Chelicerata</taxon>
        <taxon>Arachnida</taxon>
        <taxon>Acari</taxon>
        <taxon>Parasitiformes</taxon>
        <taxon>Ixodida</taxon>
        <taxon>Ixodoidea</taxon>
        <taxon>Ixodidae</taxon>
        <taxon>Haemaphysalinae</taxon>
        <taxon>Haemaphysalis</taxon>
    </lineage>
</organism>
<accession>A0A9J6FNF9</accession>
<evidence type="ECO:0000313" key="2">
    <source>
        <dbReference type="EMBL" id="KAH9363793.1"/>
    </source>
</evidence>
<sequence>MHFLELVLVCAFLTVPASEPVLAEGIKFAVRYFNASREACTPRPEALRIEDRATCRFTTSTDADSTRIPYELPVVKCNCPDSLCSCKGDYRCTELRSTIHVAYRDSSDGSMLRNGTVELATSCVCVAGRSDVAKRRPIRVGG</sequence>
<gene>
    <name evidence="2" type="ORF">HPB48_019753</name>
</gene>
<name>A0A9J6FNF9_HAELO</name>
<reference evidence="2 3" key="1">
    <citation type="journal article" date="2020" name="Cell">
        <title>Large-Scale Comparative Analyses of Tick Genomes Elucidate Their Genetic Diversity and Vector Capacities.</title>
        <authorList>
            <consortium name="Tick Genome and Microbiome Consortium (TIGMIC)"/>
            <person name="Jia N."/>
            <person name="Wang J."/>
            <person name="Shi W."/>
            <person name="Du L."/>
            <person name="Sun Y."/>
            <person name="Zhan W."/>
            <person name="Jiang J.F."/>
            <person name="Wang Q."/>
            <person name="Zhang B."/>
            <person name="Ji P."/>
            <person name="Bell-Sakyi L."/>
            <person name="Cui X.M."/>
            <person name="Yuan T.T."/>
            <person name="Jiang B.G."/>
            <person name="Yang W.F."/>
            <person name="Lam T.T."/>
            <person name="Chang Q.C."/>
            <person name="Ding S.J."/>
            <person name="Wang X.J."/>
            <person name="Zhu J.G."/>
            <person name="Ruan X.D."/>
            <person name="Zhao L."/>
            <person name="Wei J.T."/>
            <person name="Ye R.Z."/>
            <person name="Que T.C."/>
            <person name="Du C.H."/>
            <person name="Zhou Y.H."/>
            <person name="Cheng J.X."/>
            <person name="Dai P.F."/>
            <person name="Guo W.B."/>
            <person name="Han X.H."/>
            <person name="Huang E.J."/>
            <person name="Li L.F."/>
            <person name="Wei W."/>
            <person name="Gao Y.C."/>
            <person name="Liu J.Z."/>
            <person name="Shao H.Z."/>
            <person name="Wang X."/>
            <person name="Wang C.C."/>
            <person name="Yang T.C."/>
            <person name="Huo Q.B."/>
            <person name="Li W."/>
            <person name="Chen H.Y."/>
            <person name="Chen S.E."/>
            <person name="Zhou L.G."/>
            <person name="Ni X.B."/>
            <person name="Tian J.H."/>
            <person name="Sheng Y."/>
            <person name="Liu T."/>
            <person name="Pan Y.S."/>
            <person name="Xia L.Y."/>
            <person name="Li J."/>
            <person name="Zhao F."/>
            <person name="Cao W.C."/>
        </authorList>
    </citation>
    <scope>NUCLEOTIDE SEQUENCE [LARGE SCALE GENOMIC DNA]</scope>
    <source>
        <strain evidence="2">HaeL-2018</strain>
    </source>
</reference>
<feature type="signal peptide" evidence="1">
    <location>
        <begin position="1"/>
        <end position="23"/>
    </location>
</feature>
<dbReference type="EMBL" id="JABSTR010000002">
    <property type="protein sequence ID" value="KAH9363793.1"/>
    <property type="molecule type" value="Genomic_DNA"/>
</dbReference>
<feature type="chain" id="PRO_5039926179" evidence="1">
    <location>
        <begin position="24"/>
        <end position="142"/>
    </location>
</feature>
<dbReference type="Proteomes" id="UP000821853">
    <property type="component" value="Chromosome 10"/>
</dbReference>